<dbReference type="PROSITE" id="PS51257">
    <property type="entry name" value="PROKAR_LIPOPROTEIN"/>
    <property type="match status" value="1"/>
</dbReference>
<keyword evidence="4 8" id="KW-0564">Palmitate</keyword>
<dbReference type="InterPro" id="IPR006665">
    <property type="entry name" value="OmpA-like"/>
</dbReference>
<dbReference type="EMBL" id="OKRB01000115">
    <property type="protein sequence ID" value="SPE26893.1"/>
    <property type="molecule type" value="Genomic_DNA"/>
</dbReference>
<dbReference type="AlphaFoldDB" id="A0A2N9LUS8"/>
<dbReference type="GO" id="GO:0051301">
    <property type="term" value="P:cell division"/>
    <property type="evidence" value="ECO:0007669"/>
    <property type="project" value="UniProtKB-KW"/>
</dbReference>
<dbReference type="Proteomes" id="UP000239735">
    <property type="component" value="Unassembled WGS sequence"/>
</dbReference>
<evidence type="ECO:0000313" key="11">
    <source>
        <dbReference type="EMBL" id="SPE26893.1"/>
    </source>
</evidence>
<feature type="signal peptide" evidence="9">
    <location>
        <begin position="1"/>
        <end position="22"/>
    </location>
</feature>
<dbReference type="PANTHER" id="PTHR30329">
    <property type="entry name" value="STATOR ELEMENT OF FLAGELLAR MOTOR COMPLEX"/>
    <property type="match status" value="1"/>
</dbReference>
<accession>A0A2N9LUS8</accession>
<dbReference type="InterPro" id="IPR050330">
    <property type="entry name" value="Bact_OuterMem_StrucFunc"/>
</dbReference>
<keyword evidence="7" id="KW-0131">Cell cycle</keyword>
<dbReference type="Pfam" id="PF00691">
    <property type="entry name" value="OmpA"/>
    <property type="match status" value="1"/>
</dbReference>
<dbReference type="InterPro" id="IPR014169">
    <property type="entry name" value="Pal_lipo_C"/>
</dbReference>
<organism evidence="11 12">
    <name type="scientific">Candidatus Sulfuritelmatomonas gaucii</name>
    <dbReference type="NCBI Taxonomy" id="2043161"/>
    <lineage>
        <taxon>Bacteria</taxon>
        <taxon>Pseudomonadati</taxon>
        <taxon>Acidobacteriota</taxon>
        <taxon>Terriglobia</taxon>
        <taxon>Terriglobales</taxon>
        <taxon>Acidobacteriaceae</taxon>
        <taxon>Candidatus Sulfuritelmatomonas</taxon>
    </lineage>
</organism>
<dbReference type="HAMAP" id="MF_02204">
    <property type="entry name" value="Pal"/>
    <property type="match status" value="1"/>
</dbReference>
<dbReference type="InterPro" id="IPR006664">
    <property type="entry name" value="OMP_bac"/>
</dbReference>
<reference evidence="12" key="1">
    <citation type="submission" date="2018-02" db="EMBL/GenBank/DDBJ databases">
        <authorList>
            <person name="Hausmann B."/>
        </authorList>
    </citation>
    <scope>NUCLEOTIDE SEQUENCE [LARGE SCALE GENOMIC DNA]</scope>
    <source>
        <strain evidence="12">Peat soil MAG SbA5</strain>
    </source>
</reference>
<keyword evidence="2 8" id="KW-0732">Signal</keyword>
<sequence>MTFKKNRLLTSSLLMIALVAVAGCHKKKQQMPSTAEAPPTNAPAPQAQLTATPNVISAGDQVQLNWRTTDANSVSIDGIGDVPTSGVKTVTPTESTTYHLVARGDGGTADASAHVTVNAPPAVAVPSTQMSEEQDFNAHVQPIFFDYDTYDIRQDAQSVLSKDADWLNAHPNVKVVIGGYCDERGSDEYNLVLGQNRAQAAKTALVTAGIAADRLRVISYGKEKPFCQESTEECWQLNRRDGFSIDR</sequence>
<keyword evidence="1" id="KW-0132">Cell division</keyword>
<evidence type="ECO:0000256" key="8">
    <source>
        <dbReference type="HAMAP-Rule" id="MF_02204"/>
    </source>
</evidence>
<dbReference type="InterPro" id="IPR039001">
    <property type="entry name" value="Pal"/>
</dbReference>
<dbReference type="Gene3D" id="3.30.1330.60">
    <property type="entry name" value="OmpA-like domain"/>
    <property type="match status" value="1"/>
</dbReference>
<evidence type="ECO:0000256" key="3">
    <source>
        <dbReference type="ARBA" id="ARBA00023136"/>
    </source>
</evidence>
<name>A0A2N9LUS8_9BACT</name>
<dbReference type="NCBIfam" id="TIGR02802">
    <property type="entry name" value="Pal_lipo"/>
    <property type="match status" value="1"/>
</dbReference>
<evidence type="ECO:0000256" key="9">
    <source>
        <dbReference type="SAM" id="SignalP"/>
    </source>
</evidence>
<dbReference type="PROSITE" id="PS51123">
    <property type="entry name" value="OMPA_2"/>
    <property type="match status" value="1"/>
</dbReference>
<dbReference type="PRINTS" id="PR01021">
    <property type="entry name" value="OMPADOMAIN"/>
</dbReference>
<keyword evidence="6 8" id="KW-0449">Lipoprotein</keyword>
<proteinExistence type="inferred from homology"/>
<comment type="similarity">
    <text evidence="8">Belongs to the Pal lipoprotein family.</text>
</comment>
<dbReference type="SUPFAM" id="SSF103088">
    <property type="entry name" value="OmpA-like"/>
    <property type="match status" value="1"/>
</dbReference>
<gene>
    <name evidence="8" type="primary">pal</name>
    <name evidence="11" type="ORF">SBA5_560059</name>
</gene>
<evidence type="ECO:0000256" key="6">
    <source>
        <dbReference type="ARBA" id="ARBA00023288"/>
    </source>
</evidence>
<keyword evidence="5 8" id="KW-0998">Cell outer membrane</keyword>
<keyword evidence="3 8" id="KW-0472">Membrane</keyword>
<evidence type="ECO:0000313" key="12">
    <source>
        <dbReference type="Proteomes" id="UP000239735"/>
    </source>
</evidence>
<evidence type="ECO:0000256" key="5">
    <source>
        <dbReference type="ARBA" id="ARBA00023237"/>
    </source>
</evidence>
<dbReference type="GO" id="GO:0009279">
    <property type="term" value="C:cell outer membrane"/>
    <property type="evidence" value="ECO:0007669"/>
    <property type="project" value="UniProtKB-SubCell"/>
</dbReference>
<protein>
    <recommendedName>
        <fullName evidence="8">Peptidoglycan-associated lipoprotein</fullName>
        <shortName evidence="8">PAL</shortName>
    </recommendedName>
</protein>
<evidence type="ECO:0000259" key="10">
    <source>
        <dbReference type="PROSITE" id="PS51123"/>
    </source>
</evidence>
<dbReference type="CDD" id="cd07185">
    <property type="entry name" value="OmpA_C-like"/>
    <property type="match status" value="1"/>
</dbReference>
<evidence type="ECO:0000256" key="4">
    <source>
        <dbReference type="ARBA" id="ARBA00023139"/>
    </source>
</evidence>
<evidence type="ECO:0000256" key="7">
    <source>
        <dbReference type="ARBA" id="ARBA00023306"/>
    </source>
</evidence>
<dbReference type="PANTHER" id="PTHR30329:SF21">
    <property type="entry name" value="LIPOPROTEIN YIAD-RELATED"/>
    <property type="match status" value="1"/>
</dbReference>
<evidence type="ECO:0000256" key="1">
    <source>
        <dbReference type="ARBA" id="ARBA00022618"/>
    </source>
</evidence>
<dbReference type="InterPro" id="IPR036737">
    <property type="entry name" value="OmpA-like_sf"/>
</dbReference>
<feature type="domain" description="OmpA-like" evidence="10">
    <location>
        <begin position="132"/>
        <end position="247"/>
    </location>
</feature>
<comment type="subcellular location">
    <subcellularLocation>
        <location evidence="8">Cell outer membrane</location>
        <topology evidence="8">Lipid-anchor</topology>
    </subcellularLocation>
</comment>
<evidence type="ECO:0000256" key="2">
    <source>
        <dbReference type="ARBA" id="ARBA00022729"/>
    </source>
</evidence>
<feature type="chain" id="PRO_5014809089" description="Peptidoglycan-associated lipoprotein" evidence="9">
    <location>
        <begin position="23"/>
        <end position="247"/>
    </location>
</feature>